<evidence type="ECO:0000256" key="3">
    <source>
        <dbReference type="ARBA" id="ARBA00022475"/>
    </source>
</evidence>
<dbReference type="GO" id="GO:0005524">
    <property type="term" value="F:ATP binding"/>
    <property type="evidence" value="ECO:0007669"/>
    <property type="project" value="UniProtKB-UniRule"/>
</dbReference>
<evidence type="ECO:0000256" key="4">
    <source>
        <dbReference type="ARBA" id="ARBA00022539"/>
    </source>
</evidence>
<dbReference type="InterPro" id="IPR036163">
    <property type="entry name" value="HMA_dom_sf"/>
</dbReference>
<dbReference type="Gene3D" id="3.40.50.1000">
    <property type="entry name" value="HAD superfamily/HAD-like"/>
    <property type="match status" value="1"/>
</dbReference>
<dbReference type="EMBL" id="JYGS01000006">
    <property type="protein sequence ID" value="KJQ73637.1"/>
    <property type="molecule type" value="Genomic_DNA"/>
</dbReference>
<reference evidence="17 18" key="1">
    <citation type="submission" date="2015-02" db="EMBL/GenBank/DDBJ databases">
        <title>Evolution of amylase-binding proteins of oral streptococcal species.</title>
        <authorList>
            <person name="Haase E.M."/>
        </authorList>
    </citation>
    <scope>NUCLEOTIDE SEQUENCE [LARGE SCALE GENOMIC DNA]</scope>
    <source>
        <strain evidence="17 18">SK145</strain>
    </source>
</reference>
<dbReference type="GO" id="GO:0016887">
    <property type="term" value="F:ATP hydrolysis activity"/>
    <property type="evidence" value="ECO:0007669"/>
    <property type="project" value="InterPro"/>
</dbReference>
<accession>A0A0F2DRJ8</accession>
<feature type="domain" description="HMA" evidence="16">
    <location>
        <begin position="1"/>
        <end position="67"/>
    </location>
</feature>
<proteinExistence type="inferred from homology"/>
<feature type="transmembrane region" description="Helical" evidence="15">
    <location>
        <begin position="310"/>
        <end position="331"/>
    </location>
</feature>
<dbReference type="InterPro" id="IPR017969">
    <property type="entry name" value="Heavy-metal-associated_CS"/>
</dbReference>
<dbReference type="SUPFAM" id="SSF56784">
    <property type="entry name" value="HAD-like"/>
    <property type="match status" value="1"/>
</dbReference>
<evidence type="ECO:0000313" key="17">
    <source>
        <dbReference type="EMBL" id="KJQ73637.1"/>
    </source>
</evidence>
<dbReference type="Gene3D" id="2.70.150.10">
    <property type="entry name" value="Calcium-transporting ATPase, cytoplasmic transduction domain A"/>
    <property type="match status" value="1"/>
</dbReference>
<keyword evidence="8 15" id="KW-0547">Nucleotide-binding</keyword>
<dbReference type="Proteomes" id="UP000033590">
    <property type="component" value="Unassembled WGS sequence"/>
</dbReference>
<dbReference type="PROSITE" id="PS00154">
    <property type="entry name" value="ATPASE_E1_E2"/>
    <property type="match status" value="1"/>
</dbReference>
<dbReference type="NCBIfam" id="TIGR01494">
    <property type="entry name" value="ATPase_P-type"/>
    <property type="match status" value="1"/>
</dbReference>
<dbReference type="InterPro" id="IPR008250">
    <property type="entry name" value="ATPase_P-typ_transduc_dom_A_sf"/>
</dbReference>
<dbReference type="GO" id="GO:0008551">
    <property type="term" value="F:P-type cadmium transporter activity"/>
    <property type="evidence" value="ECO:0007669"/>
    <property type="project" value="UniProtKB-EC"/>
</dbReference>
<dbReference type="PATRIC" id="fig|28037.215.peg.1489"/>
<dbReference type="PROSITE" id="PS50846">
    <property type="entry name" value="HMA_2"/>
    <property type="match status" value="1"/>
</dbReference>
<evidence type="ECO:0000256" key="8">
    <source>
        <dbReference type="ARBA" id="ARBA00022741"/>
    </source>
</evidence>
<evidence type="ECO:0000256" key="5">
    <source>
        <dbReference type="ARBA" id="ARBA00022553"/>
    </source>
</evidence>
<sequence>MKKEYVLRGIDCGNCAAKIERAVNQLEQVESATVNLIAQKLTLETKSEDGIDKEIIDLVDAIEPGIEVISEKKEEALPEKRDWAKELLLAVTILFAFGFFLPEEYFWIRLVYYLTLYIIIGHKVLIKMVQNIQRGNIFDENFLMNIATLGAFLLGEFPEAVAVMLFYQIGEYFQDKATSQSRQSIAQLMDIRSVKAWRLEGGEAVQVDPETVRVADHILVKPGEKVPLDGLVRKGRSILDTSALTGESLPREIGVGEDITSGVINLTSPLVIEVRKTFSQSTVNKILELVENASNKKAETERMITRFSRVYTPVVVGIAFLLASLPPLLGLGEWSTWLYRALTFLVISCPCALAVSVPMSFFGGLGGASKLGVLVKGGNYLEALAKLDTVVFDKTGTITKGIFAVDTVVNAEGIEDNILYLAAHLESYSNHPIANSIRTAYGQEVDENRVSQITELPGQGMSGRIDGRQLYLGNARLMEVQGIAYPAIDSTGTVLYLAEDSHFLGYFLITDQVKETSIEALKDLQAVGIKKTVLLSGDRQAVVDEFAQQFAFNDAFGDCLPQDKVSTFEEILTQSQQAVAFVGDGVNDAPVLARADVGIAMGGLGSDATIESADVVLMDDDLGKLPQVIRLAKKTVRIARQNMTLAIVVKLIFLVLSGLGISNMWEAIFADVGVTLLAVWNALRTLRIDTSTLSK</sequence>
<keyword evidence="12 15" id="KW-0472">Membrane</keyword>
<dbReference type="NCBIfam" id="TIGR01525">
    <property type="entry name" value="ATPase-IB_hvy"/>
    <property type="match status" value="1"/>
</dbReference>
<dbReference type="InterPro" id="IPR027256">
    <property type="entry name" value="P-typ_ATPase_IB"/>
</dbReference>
<dbReference type="InterPro" id="IPR059000">
    <property type="entry name" value="ATPase_P-type_domA"/>
</dbReference>
<dbReference type="Pfam" id="PF00122">
    <property type="entry name" value="E1-E2_ATPase"/>
    <property type="match status" value="1"/>
</dbReference>
<keyword evidence="6 15" id="KW-0812">Transmembrane</keyword>
<feature type="transmembrane region" description="Helical" evidence="15">
    <location>
        <begin position="337"/>
        <end position="362"/>
    </location>
</feature>
<dbReference type="Gene3D" id="3.30.70.100">
    <property type="match status" value="1"/>
</dbReference>
<keyword evidence="17" id="KW-0378">Hydrolase</keyword>
<evidence type="ECO:0000256" key="14">
    <source>
        <dbReference type="ARBA" id="ARBA00049338"/>
    </source>
</evidence>
<dbReference type="GO" id="GO:0046872">
    <property type="term" value="F:metal ion binding"/>
    <property type="evidence" value="ECO:0007669"/>
    <property type="project" value="UniProtKB-KW"/>
</dbReference>
<evidence type="ECO:0000256" key="12">
    <source>
        <dbReference type="ARBA" id="ARBA00023136"/>
    </source>
</evidence>
<dbReference type="EC" id="7.2.2.21" evidence="13"/>
<evidence type="ECO:0000256" key="15">
    <source>
        <dbReference type="RuleBase" id="RU362081"/>
    </source>
</evidence>
<feature type="transmembrane region" description="Helical" evidence="15">
    <location>
        <begin position="83"/>
        <end position="101"/>
    </location>
</feature>
<evidence type="ECO:0000256" key="11">
    <source>
        <dbReference type="ARBA" id="ARBA00022989"/>
    </source>
</evidence>
<dbReference type="PRINTS" id="PR00941">
    <property type="entry name" value="CDATPASE"/>
</dbReference>
<evidence type="ECO:0000256" key="2">
    <source>
        <dbReference type="ARBA" id="ARBA00006024"/>
    </source>
</evidence>
<dbReference type="PROSITE" id="PS01047">
    <property type="entry name" value="HMA_1"/>
    <property type="match status" value="1"/>
</dbReference>
<organism evidence="17 18">
    <name type="scientific">Streptococcus mitis</name>
    <dbReference type="NCBI Taxonomy" id="28037"/>
    <lineage>
        <taxon>Bacteria</taxon>
        <taxon>Bacillati</taxon>
        <taxon>Bacillota</taxon>
        <taxon>Bacilli</taxon>
        <taxon>Lactobacillales</taxon>
        <taxon>Streptococcaceae</taxon>
        <taxon>Streptococcus</taxon>
        <taxon>Streptococcus mitis group</taxon>
    </lineage>
</organism>
<feature type="transmembrane region" description="Helical" evidence="15">
    <location>
        <begin position="107"/>
        <end position="126"/>
    </location>
</feature>
<name>A0A0F2DRJ8_STRMT</name>
<dbReference type="CDD" id="cd00371">
    <property type="entry name" value="HMA"/>
    <property type="match status" value="1"/>
</dbReference>
<keyword evidence="4" id="KW-0104">Cadmium</keyword>
<evidence type="ECO:0000256" key="1">
    <source>
        <dbReference type="ARBA" id="ARBA00004651"/>
    </source>
</evidence>
<keyword evidence="10" id="KW-1278">Translocase</keyword>
<comment type="subcellular location">
    <subcellularLocation>
        <location evidence="1">Cell membrane</location>
        <topology evidence="1">Multi-pass membrane protein</topology>
    </subcellularLocation>
</comment>
<dbReference type="AlphaFoldDB" id="A0A0F2DRJ8"/>
<dbReference type="GO" id="GO:0005886">
    <property type="term" value="C:plasma membrane"/>
    <property type="evidence" value="ECO:0007669"/>
    <property type="project" value="UniProtKB-SubCell"/>
</dbReference>
<dbReference type="Gene3D" id="3.40.1110.10">
    <property type="entry name" value="Calcium-transporting ATPase, cytoplasmic domain N"/>
    <property type="match status" value="1"/>
</dbReference>
<gene>
    <name evidence="17" type="primary">copA</name>
    <name evidence="17" type="ORF">TZ93_01522</name>
</gene>
<dbReference type="InterPro" id="IPR006121">
    <property type="entry name" value="HMA_dom"/>
</dbReference>
<evidence type="ECO:0000256" key="10">
    <source>
        <dbReference type="ARBA" id="ARBA00022967"/>
    </source>
</evidence>
<comment type="catalytic activity">
    <reaction evidence="14">
        <text>Cd(2+)(in) + ATP + H2O = Cd(2+)(out) + ADP + phosphate + H(+)</text>
        <dbReference type="Rhea" id="RHEA:12132"/>
        <dbReference type="ChEBI" id="CHEBI:15377"/>
        <dbReference type="ChEBI" id="CHEBI:15378"/>
        <dbReference type="ChEBI" id="CHEBI:30616"/>
        <dbReference type="ChEBI" id="CHEBI:43474"/>
        <dbReference type="ChEBI" id="CHEBI:48775"/>
        <dbReference type="ChEBI" id="CHEBI:456216"/>
        <dbReference type="EC" id="7.2.2.21"/>
    </reaction>
</comment>
<dbReference type="InterPro" id="IPR001757">
    <property type="entry name" value="P_typ_ATPase"/>
</dbReference>
<dbReference type="InterPro" id="IPR018303">
    <property type="entry name" value="ATPase_P-typ_P_site"/>
</dbReference>
<keyword evidence="7 15" id="KW-0479">Metal-binding</keyword>
<dbReference type="Pfam" id="PF00403">
    <property type="entry name" value="HMA"/>
    <property type="match status" value="1"/>
</dbReference>
<dbReference type="InterPro" id="IPR051014">
    <property type="entry name" value="Cation_Transport_ATPase_IB"/>
</dbReference>
<evidence type="ECO:0000256" key="7">
    <source>
        <dbReference type="ARBA" id="ARBA00022723"/>
    </source>
</evidence>
<evidence type="ECO:0000256" key="13">
    <source>
        <dbReference type="ARBA" id="ARBA00039103"/>
    </source>
</evidence>
<keyword evidence="3 15" id="KW-1003">Cell membrane</keyword>
<dbReference type="PRINTS" id="PR00119">
    <property type="entry name" value="CATATPASE"/>
</dbReference>
<dbReference type="PANTHER" id="PTHR48085:SF5">
    <property type="entry name" value="CADMIUM_ZINC-TRANSPORTING ATPASE HMA4-RELATED"/>
    <property type="match status" value="1"/>
</dbReference>
<keyword evidence="5" id="KW-0597">Phosphoprotein</keyword>
<keyword evidence="11 15" id="KW-1133">Transmembrane helix</keyword>
<dbReference type="SUPFAM" id="SSF55008">
    <property type="entry name" value="HMA, heavy metal-associated domain"/>
    <property type="match status" value="1"/>
</dbReference>
<dbReference type="PANTHER" id="PTHR48085">
    <property type="entry name" value="CADMIUM/ZINC-TRANSPORTING ATPASE HMA2-RELATED"/>
    <property type="match status" value="1"/>
</dbReference>
<comment type="similarity">
    <text evidence="2 15">Belongs to the cation transport ATPase (P-type) (TC 3.A.3) family. Type IB subfamily.</text>
</comment>
<dbReference type="SUPFAM" id="SSF81653">
    <property type="entry name" value="Calcium ATPase, transduction domain A"/>
    <property type="match status" value="1"/>
</dbReference>
<feature type="transmembrane region" description="Helical" evidence="15">
    <location>
        <begin position="643"/>
        <end position="661"/>
    </location>
</feature>
<dbReference type="InterPro" id="IPR023299">
    <property type="entry name" value="ATPase_P-typ_cyto_dom_N"/>
</dbReference>
<dbReference type="InterPro" id="IPR023298">
    <property type="entry name" value="ATPase_P-typ_TM_dom_sf"/>
</dbReference>
<evidence type="ECO:0000256" key="9">
    <source>
        <dbReference type="ARBA" id="ARBA00022840"/>
    </source>
</evidence>
<evidence type="ECO:0000313" key="18">
    <source>
        <dbReference type="Proteomes" id="UP000033590"/>
    </source>
</evidence>
<comment type="caution">
    <text evidence="17">The sequence shown here is derived from an EMBL/GenBank/DDBJ whole genome shotgun (WGS) entry which is preliminary data.</text>
</comment>
<dbReference type="Pfam" id="PF00702">
    <property type="entry name" value="Hydrolase"/>
    <property type="match status" value="1"/>
</dbReference>
<keyword evidence="9 15" id="KW-0067">ATP-binding</keyword>
<dbReference type="RefSeq" id="WP_045606828.1">
    <property type="nucleotide sequence ID" value="NZ_JYGS01000006.1"/>
</dbReference>
<protein>
    <recommendedName>
        <fullName evidence="13">Cd(2+)-exporting ATPase</fullName>
        <ecNumber evidence="13">7.2.2.21</ecNumber>
    </recommendedName>
</protein>
<dbReference type="InterPro" id="IPR023214">
    <property type="entry name" value="HAD_sf"/>
</dbReference>
<dbReference type="NCBIfam" id="TIGR01512">
    <property type="entry name" value="ATPase-IB2_Cd"/>
    <property type="match status" value="1"/>
</dbReference>
<evidence type="ECO:0000259" key="16">
    <source>
        <dbReference type="PROSITE" id="PS50846"/>
    </source>
</evidence>
<dbReference type="SUPFAM" id="SSF81665">
    <property type="entry name" value="Calcium ATPase, transmembrane domain M"/>
    <property type="match status" value="1"/>
</dbReference>
<dbReference type="InterPro" id="IPR036412">
    <property type="entry name" value="HAD-like_sf"/>
</dbReference>
<evidence type="ECO:0000256" key="6">
    <source>
        <dbReference type="ARBA" id="ARBA00022692"/>
    </source>
</evidence>